<feature type="transmembrane region" description="Helical" evidence="5">
    <location>
        <begin position="141"/>
        <end position="164"/>
    </location>
</feature>
<evidence type="ECO:0000256" key="5">
    <source>
        <dbReference type="SAM" id="Phobius"/>
    </source>
</evidence>
<evidence type="ECO:0000313" key="7">
    <source>
        <dbReference type="EMBL" id="AOM80224.1"/>
    </source>
</evidence>
<keyword evidence="4 5" id="KW-0472">Membrane</keyword>
<dbReference type="InterPro" id="IPR050307">
    <property type="entry name" value="Sterol_Desaturase_Related"/>
</dbReference>
<evidence type="ECO:0000256" key="2">
    <source>
        <dbReference type="ARBA" id="ARBA00022692"/>
    </source>
</evidence>
<organism evidence="7 8">
    <name type="scientific">Pedobacter steynii</name>
    <dbReference type="NCBI Taxonomy" id="430522"/>
    <lineage>
        <taxon>Bacteria</taxon>
        <taxon>Pseudomonadati</taxon>
        <taxon>Bacteroidota</taxon>
        <taxon>Sphingobacteriia</taxon>
        <taxon>Sphingobacteriales</taxon>
        <taxon>Sphingobacteriaceae</taxon>
        <taxon>Pedobacter</taxon>
    </lineage>
</organism>
<feature type="domain" description="Fatty acid hydroxylase" evidence="6">
    <location>
        <begin position="102"/>
        <end position="236"/>
    </location>
</feature>
<keyword evidence="3 5" id="KW-1133">Transmembrane helix</keyword>
<sequence>MNQTFENIILAFLLTIGRYFLIAGVFFLVFYLLFPKSMLRNKIQSKLAGTADFLREILHSSVSSMVLAVMALIALSKGIRGYTFIYTDLHTYPLWWVPVSLLLTLIVHDTYFYWMHRILHHKRLFKATHLVHHQSTNPSPWAAYSFHFFEAVAEGGVMIVLVFTMPLHPLTLMLFAFSSFVINVYGHLGYEIMPKGFRNTFLFEIINTSTFHNMHHQKFKGNYGLYLRVWDRWMKTEHPDYVKDYDRIQEKRFGNLQRIQS</sequence>
<comment type="subcellular location">
    <subcellularLocation>
        <location evidence="1">Membrane</location>
    </subcellularLocation>
</comment>
<dbReference type="AlphaFoldDB" id="A0A1D7QNI8"/>
<dbReference type="EMBL" id="CP017141">
    <property type="protein sequence ID" value="AOM80224.1"/>
    <property type="molecule type" value="Genomic_DNA"/>
</dbReference>
<evidence type="ECO:0000256" key="3">
    <source>
        <dbReference type="ARBA" id="ARBA00022989"/>
    </source>
</evidence>
<gene>
    <name evidence="7" type="ORF">BFS30_25505</name>
</gene>
<reference evidence="7 8" key="1">
    <citation type="submission" date="2016-08" db="EMBL/GenBank/DDBJ databases">
        <authorList>
            <person name="Seilhamer J.J."/>
        </authorList>
    </citation>
    <scope>NUCLEOTIDE SEQUENCE [LARGE SCALE GENOMIC DNA]</scope>
    <source>
        <strain evidence="7 8">DX4</strain>
    </source>
</reference>
<feature type="transmembrane region" description="Helical" evidence="5">
    <location>
        <begin position="53"/>
        <end position="75"/>
    </location>
</feature>
<protein>
    <submittedName>
        <fullName evidence="7">Sterol desaturase</fullName>
    </submittedName>
</protein>
<dbReference type="Proteomes" id="UP000094313">
    <property type="component" value="Chromosome"/>
</dbReference>
<evidence type="ECO:0000256" key="1">
    <source>
        <dbReference type="ARBA" id="ARBA00004370"/>
    </source>
</evidence>
<feature type="transmembrane region" description="Helical" evidence="5">
    <location>
        <begin position="12"/>
        <end position="33"/>
    </location>
</feature>
<dbReference type="PANTHER" id="PTHR11863">
    <property type="entry name" value="STEROL DESATURASE"/>
    <property type="match status" value="1"/>
</dbReference>
<evidence type="ECO:0000313" key="8">
    <source>
        <dbReference type="Proteomes" id="UP000094313"/>
    </source>
</evidence>
<dbReference type="GO" id="GO:0016020">
    <property type="term" value="C:membrane"/>
    <property type="evidence" value="ECO:0007669"/>
    <property type="project" value="UniProtKB-SubCell"/>
</dbReference>
<accession>A0A1D7QNI8</accession>
<dbReference type="GO" id="GO:0016491">
    <property type="term" value="F:oxidoreductase activity"/>
    <property type="evidence" value="ECO:0007669"/>
    <property type="project" value="InterPro"/>
</dbReference>
<feature type="transmembrane region" description="Helical" evidence="5">
    <location>
        <begin position="95"/>
        <end position="114"/>
    </location>
</feature>
<dbReference type="GO" id="GO:0008610">
    <property type="term" value="P:lipid biosynthetic process"/>
    <property type="evidence" value="ECO:0007669"/>
    <property type="project" value="InterPro"/>
</dbReference>
<proteinExistence type="predicted"/>
<dbReference type="KEGG" id="psty:BFS30_25505"/>
<feature type="transmembrane region" description="Helical" evidence="5">
    <location>
        <begin position="170"/>
        <end position="188"/>
    </location>
</feature>
<keyword evidence="2 5" id="KW-0812">Transmembrane</keyword>
<evidence type="ECO:0000256" key="4">
    <source>
        <dbReference type="ARBA" id="ARBA00023136"/>
    </source>
</evidence>
<keyword evidence="8" id="KW-1185">Reference proteome</keyword>
<evidence type="ECO:0000259" key="6">
    <source>
        <dbReference type="Pfam" id="PF04116"/>
    </source>
</evidence>
<dbReference type="GO" id="GO:0005506">
    <property type="term" value="F:iron ion binding"/>
    <property type="evidence" value="ECO:0007669"/>
    <property type="project" value="InterPro"/>
</dbReference>
<dbReference type="InterPro" id="IPR006694">
    <property type="entry name" value="Fatty_acid_hydroxylase"/>
</dbReference>
<dbReference type="Pfam" id="PF04116">
    <property type="entry name" value="FA_hydroxylase"/>
    <property type="match status" value="1"/>
</dbReference>
<name>A0A1D7QNI8_9SPHI</name>